<dbReference type="GO" id="GO:0051246">
    <property type="term" value="P:regulation of protein metabolic process"/>
    <property type="evidence" value="ECO:0007669"/>
    <property type="project" value="UniProtKB-ARBA"/>
</dbReference>
<evidence type="ECO:0000313" key="5">
    <source>
        <dbReference type="Proteomes" id="UP000288216"/>
    </source>
</evidence>
<comment type="caution">
    <text evidence="4">The sequence shown here is derived from an EMBL/GenBank/DDBJ whole genome shotgun (WGS) entry which is preliminary data.</text>
</comment>
<comment type="similarity">
    <text evidence="1">Belongs to the PPP1R15 family.</text>
</comment>
<feature type="domain" description="Protein phosphatase 1 regulatory subunit 15A/B C-terminal" evidence="3">
    <location>
        <begin position="301"/>
        <end position="472"/>
    </location>
</feature>
<evidence type="ECO:0000256" key="1">
    <source>
        <dbReference type="ARBA" id="ARBA00010161"/>
    </source>
</evidence>
<feature type="region of interest" description="Disordered" evidence="2">
    <location>
        <begin position="236"/>
        <end position="338"/>
    </location>
</feature>
<keyword evidence="5" id="KW-1185">Reference proteome</keyword>
<accession>A0A401P2P0</accession>
<dbReference type="EMBL" id="BFAA01005763">
    <property type="protein sequence ID" value="GCB67363.1"/>
    <property type="molecule type" value="Genomic_DNA"/>
</dbReference>
<dbReference type="GO" id="GO:0019888">
    <property type="term" value="F:protein phosphatase regulator activity"/>
    <property type="evidence" value="ECO:0007669"/>
    <property type="project" value="TreeGrafter"/>
</dbReference>
<evidence type="ECO:0000259" key="3">
    <source>
        <dbReference type="Pfam" id="PF10488"/>
    </source>
</evidence>
<feature type="compositionally biased region" description="Acidic residues" evidence="2">
    <location>
        <begin position="301"/>
        <end position="317"/>
    </location>
</feature>
<dbReference type="InterPro" id="IPR051254">
    <property type="entry name" value="PPP1R15"/>
</dbReference>
<dbReference type="PANTHER" id="PTHR16489:SF11">
    <property type="entry name" value="PROTEIN PHOSPHATASE 1 REGULATORY SUBUNIT 15B"/>
    <property type="match status" value="1"/>
</dbReference>
<evidence type="ECO:0000256" key="2">
    <source>
        <dbReference type="SAM" id="MobiDB-lite"/>
    </source>
</evidence>
<dbReference type="PANTHER" id="PTHR16489">
    <property type="entry name" value="GH11727P"/>
    <property type="match status" value="1"/>
</dbReference>
<organism evidence="4 5">
    <name type="scientific">Scyliorhinus torazame</name>
    <name type="common">Cloudy catshark</name>
    <name type="synonym">Catulus torazame</name>
    <dbReference type="NCBI Taxonomy" id="75743"/>
    <lineage>
        <taxon>Eukaryota</taxon>
        <taxon>Metazoa</taxon>
        <taxon>Chordata</taxon>
        <taxon>Craniata</taxon>
        <taxon>Vertebrata</taxon>
        <taxon>Chondrichthyes</taxon>
        <taxon>Elasmobranchii</taxon>
        <taxon>Galeomorphii</taxon>
        <taxon>Galeoidea</taxon>
        <taxon>Carcharhiniformes</taxon>
        <taxon>Scyliorhinidae</taxon>
        <taxon>Scyliorhinus</taxon>
    </lineage>
</organism>
<reference evidence="4 5" key="1">
    <citation type="journal article" date="2018" name="Nat. Ecol. Evol.">
        <title>Shark genomes provide insights into elasmobranch evolution and the origin of vertebrates.</title>
        <authorList>
            <person name="Hara Y"/>
            <person name="Yamaguchi K"/>
            <person name="Onimaru K"/>
            <person name="Kadota M"/>
            <person name="Koyanagi M"/>
            <person name="Keeley SD"/>
            <person name="Tatsumi K"/>
            <person name="Tanaka K"/>
            <person name="Motone F"/>
            <person name="Kageyama Y"/>
            <person name="Nozu R"/>
            <person name="Adachi N"/>
            <person name="Nishimura O"/>
            <person name="Nakagawa R"/>
            <person name="Tanegashima C"/>
            <person name="Kiyatake I"/>
            <person name="Matsumoto R"/>
            <person name="Murakumo K"/>
            <person name="Nishida K"/>
            <person name="Terakita A"/>
            <person name="Kuratani S"/>
            <person name="Sato K"/>
            <person name="Hyodo S Kuraku.S."/>
        </authorList>
    </citation>
    <scope>NUCLEOTIDE SEQUENCE [LARGE SCALE GENOMIC DNA]</scope>
</reference>
<proteinExistence type="inferred from homology"/>
<dbReference type="AlphaFoldDB" id="A0A401P2P0"/>
<evidence type="ECO:0000313" key="4">
    <source>
        <dbReference type="EMBL" id="GCB67363.1"/>
    </source>
</evidence>
<gene>
    <name evidence="4" type="ORF">scyTo_0012134</name>
</gene>
<name>A0A401P2P0_SCYTO</name>
<protein>
    <recommendedName>
        <fullName evidence="3">Protein phosphatase 1 regulatory subunit 15A/B C-terminal domain-containing protein</fullName>
    </recommendedName>
</protein>
<dbReference type="InterPro" id="IPR019523">
    <property type="entry name" value="Prot_Pase1_reg-su15A/B_C"/>
</dbReference>
<feature type="compositionally biased region" description="Acidic residues" evidence="2">
    <location>
        <begin position="252"/>
        <end position="276"/>
    </location>
</feature>
<dbReference type="Pfam" id="PF10488">
    <property type="entry name" value="PP1c_bdg"/>
    <property type="match status" value="1"/>
</dbReference>
<dbReference type="GO" id="GO:0034976">
    <property type="term" value="P:response to endoplasmic reticulum stress"/>
    <property type="evidence" value="ECO:0007669"/>
    <property type="project" value="TreeGrafter"/>
</dbReference>
<dbReference type="GO" id="GO:0005783">
    <property type="term" value="C:endoplasmic reticulum"/>
    <property type="evidence" value="ECO:0007669"/>
    <property type="project" value="TreeGrafter"/>
</dbReference>
<dbReference type="Proteomes" id="UP000288216">
    <property type="component" value="Unassembled WGS sequence"/>
</dbReference>
<dbReference type="OrthoDB" id="5976067at2759"/>
<dbReference type="OMA" id="NLMNFQA"/>
<sequence>MNWDLLFPPSRSPGIAGSCSDGGPGERPALYQSLWTRLLSAFYRPAPPLPCPREEGRSRDLGRASGLLAPLLDKKRGEAAAPPLWAAAWPWAGATGEAPPKSLLGPALQPGLPQLLELPGWTSGRPGAALQQKLASVQCGLGSIRANLPLSATHTMEKAREPPYCFGEMGLIILDQDYGYSSLEEEHIGSQHLGHWGNRLPPQPVPSIDRVTQGVDPKDNTDTCVQNEEAVLLHLSVDPAMPEIEDGSTSLQDDEWSSNEDSSDESEDDAGEEDDYYSLPRPQCSNKTIAYILGSNPSSSDDSEEDEDSDSDDDGFDSDGSSELSDTDEELLNSLTGTSDPYNLMNFQACFKTQQNVDTRTAFESSCPQQSVLCTLVLDDDDSDRLDSGFSDEVQGELQKTLAQLASGKKCSKKVAFDEEVTVHYVSSEEIRRGPWEEYARDRCRFQKRIRETEDSIAYCFTPQHRWTVLAKMQLGS</sequence>
<dbReference type="GO" id="GO:0000164">
    <property type="term" value="C:protein phosphatase type 1 complex"/>
    <property type="evidence" value="ECO:0007669"/>
    <property type="project" value="TreeGrafter"/>
</dbReference>